<proteinExistence type="predicted"/>
<sequence length="122" mass="14074">MRARFISPVKALKYVRKICLRYSRPVIGNGHPGLSVQLLQRNIHFSVLGGVRDGVAKQIQEHLFNAVVVAIDLCLVYAEQIQLHLFASQDVHLLDHFQQNAIQRDFHQIKRHTPRFSLVQEQ</sequence>
<gene>
    <name evidence="1" type="ORF">SDC9_127306</name>
</gene>
<reference evidence="1" key="1">
    <citation type="submission" date="2019-08" db="EMBL/GenBank/DDBJ databases">
        <authorList>
            <person name="Kucharzyk K."/>
            <person name="Murdoch R.W."/>
            <person name="Higgins S."/>
            <person name="Loffler F."/>
        </authorList>
    </citation>
    <scope>NUCLEOTIDE SEQUENCE</scope>
</reference>
<dbReference type="EMBL" id="VSSQ01029931">
    <property type="protein sequence ID" value="MPM80259.1"/>
    <property type="molecule type" value="Genomic_DNA"/>
</dbReference>
<organism evidence="1">
    <name type="scientific">bioreactor metagenome</name>
    <dbReference type="NCBI Taxonomy" id="1076179"/>
    <lineage>
        <taxon>unclassified sequences</taxon>
        <taxon>metagenomes</taxon>
        <taxon>ecological metagenomes</taxon>
    </lineage>
</organism>
<comment type="caution">
    <text evidence="1">The sequence shown here is derived from an EMBL/GenBank/DDBJ whole genome shotgun (WGS) entry which is preliminary data.</text>
</comment>
<dbReference type="AlphaFoldDB" id="A0A645CTN4"/>
<name>A0A645CTN4_9ZZZZ</name>
<protein>
    <submittedName>
        <fullName evidence="1">Uncharacterized protein</fullName>
    </submittedName>
</protein>
<accession>A0A645CTN4</accession>
<evidence type="ECO:0000313" key="1">
    <source>
        <dbReference type="EMBL" id="MPM80259.1"/>
    </source>
</evidence>